<dbReference type="Pfam" id="PF01275">
    <property type="entry name" value="Myelin_PLP"/>
    <property type="match status" value="1"/>
</dbReference>
<gene>
    <name evidence="3" type="ORF">MAR_023675</name>
</gene>
<feature type="compositionally biased region" description="Polar residues" evidence="1">
    <location>
        <begin position="1"/>
        <end position="15"/>
    </location>
</feature>
<organism evidence="3 4">
    <name type="scientific">Mya arenaria</name>
    <name type="common">Soft-shell clam</name>
    <dbReference type="NCBI Taxonomy" id="6604"/>
    <lineage>
        <taxon>Eukaryota</taxon>
        <taxon>Metazoa</taxon>
        <taxon>Spiralia</taxon>
        <taxon>Lophotrochozoa</taxon>
        <taxon>Mollusca</taxon>
        <taxon>Bivalvia</taxon>
        <taxon>Autobranchia</taxon>
        <taxon>Heteroconchia</taxon>
        <taxon>Euheterodonta</taxon>
        <taxon>Imparidentia</taxon>
        <taxon>Neoheterodontei</taxon>
        <taxon>Myida</taxon>
        <taxon>Myoidea</taxon>
        <taxon>Myidae</taxon>
        <taxon>Mya</taxon>
    </lineage>
</organism>
<feature type="transmembrane region" description="Helical" evidence="2">
    <location>
        <begin position="107"/>
        <end position="135"/>
    </location>
</feature>
<feature type="transmembrane region" description="Helical" evidence="2">
    <location>
        <begin position="74"/>
        <end position="95"/>
    </location>
</feature>
<keyword evidence="4" id="KW-1185">Reference proteome</keyword>
<accession>A0ABY7DRF6</accession>
<dbReference type="InterPro" id="IPR001614">
    <property type="entry name" value="Myelin_PLP"/>
</dbReference>
<dbReference type="EMBL" id="CP111014">
    <property type="protein sequence ID" value="WAQ99302.1"/>
    <property type="molecule type" value="Genomic_DNA"/>
</dbReference>
<keyword evidence="2" id="KW-0472">Membrane</keyword>
<proteinExistence type="predicted"/>
<evidence type="ECO:0000313" key="4">
    <source>
        <dbReference type="Proteomes" id="UP001164746"/>
    </source>
</evidence>
<dbReference type="PANTHER" id="PTHR11683:SF12">
    <property type="entry name" value="M6, ISOFORM F"/>
    <property type="match status" value="1"/>
</dbReference>
<evidence type="ECO:0000256" key="1">
    <source>
        <dbReference type="SAM" id="MobiDB-lite"/>
    </source>
</evidence>
<feature type="region of interest" description="Disordered" evidence="1">
    <location>
        <begin position="1"/>
        <end position="41"/>
    </location>
</feature>
<protein>
    <submittedName>
        <fullName evidence="3">GPM6B-like protein</fullName>
    </submittedName>
</protein>
<evidence type="ECO:0000313" key="3">
    <source>
        <dbReference type="EMBL" id="WAQ99302.1"/>
    </source>
</evidence>
<keyword evidence="2" id="KW-0812">Transmembrane</keyword>
<name>A0ABY7DRF6_MYAAR</name>
<evidence type="ECO:0000256" key="2">
    <source>
        <dbReference type="SAM" id="Phobius"/>
    </source>
</evidence>
<reference evidence="3" key="1">
    <citation type="submission" date="2022-11" db="EMBL/GenBank/DDBJ databases">
        <title>Centuries of genome instability and evolution in soft-shell clam transmissible cancer (bioRxiv).</title>
        <authorList>
            <person name="Hart S.F.M."/>
            <person name="Yonemitsu M.A."/>
            <person name="Giersch R.M."/>
            <person name="Beal B.F."/>
            <person name="Arriagada G."/>
            <person name="Davis B.W."/>
            <person name="Ostrander E.A."/>
            <person name="Goff S.P."/>
            <person name="Metzger M.J."/>
        </authorList>
    </citation>
    <scope>NUCLEOTIDE SEQUENCE</scope>
    <source>
        <strain evidence="3">MELC-2E11</strain>
        <tissue evidence="3">Siphon/mantle</tissue>
    </source>
</reference>
<dbReference type="Proteomes" id="UP001164746">
    <property type="component" value="Chromosome 3"/>
</dbReference>
<sequence length="291" mass="31963">MSESSNLIASASFNVDNGHDLGSPGEPREEVSEFRPIPGARRSRTAKRASCAAHSDSCLDRTLHCLSHVPCASLLAWILLLIGLGGFTGSLLAGADRTRDLLEEDRLLWFIEYTIIGVVCGMFVIGTCLLIVAHFSSEPSSRHAFNTSSKNTCGRVLNIVMVILSYILCVAWLVTSAILSIPVTALGLLWYLVDFKHVDCINLANYGFDARELCNKDNDRGLERFTNHGKDLLCYYGAALISSFVIIISLIHFLMCMSANITHLRDARFATLNAYEEAEEAPAKPLNDTTM</sequence>
<feature type="transmembrane region" description="Helical" evidence="2">
    <location>
        <begin position="235"/>
        <end position="255"/>
    </location>
</feature>
<feature type="transmembrane region" description="Helical" evidence="2">
    <location>
        <begin position="156"/>
        <end position="181"/>
    </location>
</feature>
<keyword evidence="2" id="KW-1133">Transmembrane helix</keyword>
<dbReference type="PANTHER" id="PTHR11683">
    <property type="entry name" value="MYELIN PROTEOLIPID"/>
    <property type="match status" value="1"/>
</dbReference>